<dbReference type="NCBIfam" id="TIGR03998">
    <property type="entry name" value="thiol_BshC"/>
    <property type="match status" value="1"/>
</dbReference>
<organism evidence="5 6">
    <name type="scientific">Lentibacillus kapialis</name>
    <dbReference type="NCBI Taxonomy" id="340214"/>
    <lineage>
        <taxon>Bacteria</taxon>
        <taxon>Bacillati</taxon>
        <taxon>Bacillota</taxon>
        <taxon>Bacilli</taxon>
        <taxon>Bacillales</taxon>
        <taxon>Bacillaceae</taxon>
        <taxon>Lentibacillus</taxon>
    </lineage>
</organism>
<dbReference type="InterPro" id="IPR011199">
    <property type="entry name" value="Bacillithiol_biosynth_BshC"/>
</dbReference>
<dbReference type="RefSeq" id="WP_188631645.1">
    <property type="nucleotide sequence ID" value="NZ_BMNQ01000004.1"/>
</dbReference>
<dbReference type="Pfam" id="PF24850">
    <property type="entry name" value="CC_BshC"/>
    <property type="match status" value="1"/>
</dbReference>
<feature type="domain" description="Bacillithiol biosynthesis BshC N-terminal Rossmann-like" evidence="3">
    <location>
        <begin position="1"/>
        <end position="380"/>
    </location>
</feature>
<dbReference type="Pfam" id="PF10079">
    <property type="entry name" value="Rossmann-like_BshC"/>
    <property type="match status" value="1"/>
</dbReference>
<keyword evidence="6" id="KW-1185">Reference proteome</keyword>
<dbReference type="Proteomes" id="UP000658382">
    <property type="component" value="Unassembled WGS sequence"/>
</dbReference>
<dbReference type="PIRSF" id="PIRSF012535">
    <property type="entry name" value="UCP012535"/>
    <property type="match status" value="1"/>
</dbReference>
<comment type="similarity">
    <text evidence="2">Belongs to the BshC family.</text>
</comment>
<dbReference type="InterPro" id="IPR055398">
    <property type="entry name" value="Rossmann-like_BshC"/>
</dbReference>
<evidence type="ECO:0000256" key="1">
    <source>
        <dbReference type="ARBA" id="ARBA00022598"/>
    </source>
</evidence>
<comment type="caution">
    <text evidence="5">The sequence shown here is derived from an EMBL/GenBank/DDBJ whole genome shotgun (WGS) entry which is preliminary data.</text>
</comment>
<dbReference type="GO" id="GO:0016874">
    <property type="term" value="F:ligase activity"/>
    <property type="evidence" value="ECO:0007669"/>
    <property type="project" value="UniProtKB-UniRule"/>
</dbReference>
<proteinExistence type="inferred from homology"/>
<evidence type="ECO:0000259" key="4">
    <source>
        <dbReference type="Pfam" id="PF24850"/>
    </source>
</evidence>
<dbReference type="EMBL" id="BMNQ01000004">
    <property type="protein sequence ID" value="GGJ86784.1"/>
    <property type="molecule type" value="Genomic_DNA"/>
</dbReference>
<gene>
    <name evidence="2 5" type="primary">bshC</name>
    <name evidence="5" type="ORF">GCM10007063_06630</name>
</gene>
<evidence type="ECO:0000259" key="3">
    <source>
        <dbReference type="Pfam" id="PF10079"/>
    </source>
</evidence>
<protein>
    <recommendedName>
        <fullName evidence="2">Putative cysteine ligase BshC</fullName>
        <ecNumber evidence="2">6.-.-.-</ecNumber>
    </recommendedName>
</protein>
<reference evidence="5" key="2">
    <citation type="submission" date="2020-09" db="EMBL/GenBank/DDBJ databases">
        <authorList>
            <person name="Sun Q."/>
            <person name="Ohkuma M."/>
        </authorList>
    </citation>
    <scope>NUCLEOTIDE SEQUENCE</scope>
    <source>
        <strain evidence="5">JCM 12580</strain>
    </source>
</reference>
<dbReference type="InterPro" id="IPR055399">
    <property type="entry name" value="CC_BshC"/>
</dbReference>
<sequence length="541" mass="62252">MRITPIILQKQNALIDDYRNHHSGILEHFDYDPYLESTYQSRAKALQKKQIDRKNLTEALNTMNRRWDAPRATYRNIERLKQDNSVVVIGGQQAGLLTGPMYTINKIVSIIQFAKQQESTLQLPVIPVFWIAGEDHDFAEINHIYLPEYNSMKKYKLEQQTSGKQPVSDIKIDQTAAGEWIDQLFAQLSETEHTKDLYRTILDCLRDSTTYVDFFARVIYQLFNDEGVVLADSGDPLMREMEQEHFTMLIKNQKKISSGVYTAIQQLNQKGYAISLETEPDDAHLFYHDGHDRILLTRDDEGNWAGKQQEILLTTEELLETAKHNPSKLSNNVVTRPVMQECLFPTLAFIGGPGEVGYWSALKPAFQAADMEMPPVLPRLSFTFIDLPVEKSLRKFAINEESAINHGVESLKIEWLANQGGPPVHHVAAEIKQAVDTAHKPLRNIAKEIRSDLGELADKNLYYLNEDIKFLEERIIKAMEERHTKYLKEFDLIQNTLHPKNGLQERIWNPLVWLNEYGDDFIGKMAKQSCSFQAPHHIVYL</sequence>
<dbReference type="AlphaFoldDB" id="A0A917UUF4"/>
<evidence type="ECO:0000313" key="6">
    <source>
        <dbReference type="Proteomes" id="UP000658382"/>
    </source>
</evidence>
<evidence type="ECO:0000313" key="5">
    <source>
        <dbReference type="EMBL" id="GGJ86784.1"/>
    </source>
</evidence>
<reference evidence="5" key="1">
    <citation type="journal article" date="2014" name="Int. J. Syst. Evol. Microbiol.">
        <title>Complete genome sequence of Corynebacterium casei LMG S-19264T (=DSM 44701T), isolated from a smear-ripened cheese.</title>
        <authorList>
            <consortium name="US DOE Joint Genome Institute (JGI-PGF)"/>
            <person name="Walter F."/>
            <person name="Albersmeier A."/>
            <person name="Kalinowski J."/>
            <person name="Ruckert C."/>
        </authorList>
    </citation>
    <scope>NUCLEOTIDE SEQUENCE</scope>
    <source>
        <strain evidence="5">JCM 12580</strain>
    </source>
</reference>
<name>A0A917UUF4_9BACI</name>
<dbReference type="EC" id="6.-.-.-" evidence="2"/>
<keyword evidence="1 2" id="KW-0436">Ligase</keyword>
<dbReference type="HAMAP" id="MF_01867">
    <property type="entry name" value="BshC"/>
    <property type="match status" value="1"/>
</dbReference>
<evidence type="ECO:0000256" key="2">
    <source>
        <dbReference type="HAMAP-Rule" id="MF_01867"/>
    </source>
</evidence>
<comment type="function">
    <text evidence="2">Involved in bacillithiol (BSH) biosynthesis. May catalyze the last step of the pathway, the addition of cysteine to glucosamine malate (GlcN-Mal) to generate BSH.</text>
</comment>
<feature type="domain" description="Bacillithiol biosynthesis BshC C-terminal coiled-coil" evidence="4">
    <location>
        <begin position="382"/>
        <end position="541"/>
    </location>
</feature>
<accession>A0A917UUF4</accession>